<name>A0ACC2XNI7_9TREE</name>
<organism evidence="1 2">
    <name type="scientific">Naganishia vaughanmartiniae</name>
    <dbReference type="NCBI Taxonomy" id="1424756"/>
    <lineage>
        <taxon>Eukaryota</taxon>
        <taxon>Fungi</taxon>
        <taxon>Dikarya</taxon>
        <taxon>Basidiomycota</taxon>
        <taxon>Agaricomycotina</taxon>
        <taxon>Tremellomycetes</taxon>
        <taxon>Filobasidiales</taxon>
        <taxon>Filobasidiaceae</taxon>
        <taxon>Naganishia</taxon>
    </lineage>
</organism>
<dbReference type="Proteomes" id="UP001243375">
    <property type="component" value="Unassembled WGS sequence"/>
</dbReference>
<gene>
    <name evidence="1" type="ORF">QFC22_000147</name>
</gene>
<protein>
    <submittedName>
        <fullName evidence="1">Uncharacterized protein</fullName>
    </submittedName>
</protein>
<sequence length="303" mass="33443">MPVCVHCNNLAEHVYTVYSSRDNIRLAVCNQCGLFVDPLVEHPLVLLLIDVILLKPRVYRHLVFNYGSEPLQAGRKAVVSGDHEVLEASAVDGRLLGKESNEVDEGTRVATANHDRSKLITSIDVATAAQHLATTVIAAGFLKFRNPTWLLSRKEKLAIIVRGNGNKTSVDPATRRDRLTWPSVDAQVGYGGMAKTRDGRGTGSDLAIEMVHQSGTSHVLRSFEETVVSRLAHVAKLLPPTLMVELQLFWEALSHAMKREEIDEMWIAVRLLAGMSSGFGLRGMHITSYPLVANWLMVNVFAD</sequence>
<evidence type="ECO:0000313" key="1">
    <source>
        <dbReference type="EMBL" id="KAJ9125193.1"/>
    </source>
</evidence>
<reference evidence="1" key="1">
    <citation type="submission" date="2023-04" db="EMBL/GenBank/DDBJ databases">
        <title>Draft Genome sequencing of Naganishia species isolated from polar environments using Oxford Nanopore Technology.</title>
        <authorList>
            <person name="Leo P."/>
            <person name="Venkateswaran K."/>
        </authorList>
    </citation>
    <scope>NUCLEOTIDE SEQUENCE</scope>
    <source>
        <strain evidence="1">MNA-CCFEE 5425</strain>
    </source>
</reference>
<comment type="caution">
    <text evidence="1">The sequence shown here is derived from an EMBL/GenBank/DDBJ whole genome shotgun (WGS) entry which is preliminary data.</text>
</comment>
<dbReference type="EMBL" id="JASBWU010000001">
    <property type="protein sequence ID" value="KAJ9125193.1"/>
    <property type="molecule type" value="Genomic_DNA"/>
</dbReference>
<evidence type="ECO:0000313" key="2">
    <source>
        <dbReference type="Proteomes" id="UP001243375"/>
    </source>
</evidence>
<accession>A0ACC2XNI7</accession>
<proteinExistence type="predicted"/>
<keyword evidence="2" id="KW-1185">Reference proteome</keyword>